<dbReference type="SMART" id="SM00849">
    <property type="entry name" value="Lactamase_B"/>
    <property type="match status" value="1"/>
</dbReference>
<dbReference type="InterPro" id="IPR050855">
    <property type="entry name" value="NDM-1-like"/>
</dbReference>
<dbReference type="AlphaFoldDB" id="A0A0W8E7A4"/>
<name>A0A0W8E7A4_9ZZZZ</name>
<dbReference type="InterPro" id="IPR001279">
    <property type="entry name" value="Metallo-B-lactamas"/>
</dbReference>
<dbReference type="GO" id="GO:0016787">
    <property type="term" value="F:hydrolase activity"/>
    <property type="evidence" value="ECO:0007669"/>
    <property type="project" value="UniProtKB-KW"/>
</dbReference>
<evidence type="ECO:0000259" key="1">
    <source>
        <dbReference type="SMART" id="SM00849"/>
    </source>
</evidence>
<proteinExistence type="predicted"/>
<reference evidence="2" key="1">
    <citation type="journal article" date="2015" name="Proc. Natl. Acad. Sci. U.S.A.">
        <title>Networks of energetic and metabolic interactions define dynamics in microbial communities.</title>
        <authorList>
            <person name="Embree M."/>
            <person name="Liu J.K."/>
            <person name="Al-Bassam M.M."/>
            <person name="Zengler K."/>
        </authorList>
    </citation>
    <scope>NUCLEOTIDE SEQUENCE</scope>
</reference>
<dbReference type="CDD" id="cd07743">
    <property type="entry name" value="metallo-hydrolase-like_MBL-fold"/>
    <property type="match status" value="1"/>
</dbReference>
<keyword evidence="2" id="KW-0378">Hydrolase</keyword>
<accession>A0A0W8E7A4</accession>
<dbReference type="PANTHER" id="PTHR42951">
    <property type="entry name" value="METALLO-BETA-LACTAMASE DOMAIN-CONTAINING"/>
    <property type="match status" value="1"/>
</dbReference>
<evidence type="ECO:0000313" key="2">
    <source>
        <dbReference type="EMBL" id="KUG04507.1"/>
    </source>
</evidence>
<sequence length="294" mass="32971">MRLKKITGRTFAIDYPSAVGVYVLEDKSCILIDSGASEVYGRRTLKILEARGWHVVAIVNTHAHGDHSGGNKHIQDTAGCRIYASPMEAAYLNNPVLAAYSLYHSVSMQALKSKFYTVPLGTINNSMDNDCLELQGEKFKVWNIPGHSLGHIGIETPDKVLFAGDSLIEERIIFRHSFPHLEDVESQFRSLELLKESEMIYLSHGGLVENNDRIIASNHELITNNLALVEKVVKEVCSREEIIRKLADNHVFAVKENNYFRLMTTTAAYLAFLHNNGRVGLAVQDGRLVFYPNN</sequence>
<comment type="caution">
    <text evidence="2">The sequence shown here is derived from an EMBL/GenBank/DDBJ whole genome shotgun (WGS) entry which is preliminary data.</text>
</comment>
<dbReference type="Pfam" id="PF00753">
    <property type="entry name" value="Lactamase_B"/>
    <property type="match status" value="1"/>
</dbReference>
<feature type="domain" description="Metallo-beta-lactamase" evidence="1">
    <location>
        <begin position="18"/>
        <end position="204"/>
    </location>
</feature>
<dbReference type="PANTHER" id="PTHR42951:SF14">
    <property type="entry name" value="METALLO-BETA-LACTAMASE SUPERFAMILY PROTEIN"/>
    <property type="match status" value="1"/>
</dbReference>
<dbReference type="InterPro" id="IPR036866">
    <property type="entry name" value="RibonucZ/Hydroxyglut_hydro"/>
</dbReference>
<dbReference type="SUPFAM" id="SSF56281">
    <property type="entry name" value="Metallo-hydrolase/oxidoreductase"/>
    <property type="match status" value="1"/>
</dbReference>
<dbReference type="Gene3D" id="3.60.15.10">
    <property type="entry name" value="Ribonuclease Z/Hydroxyacylglutathione hydrolase-like"/>
    <property type="match status" value="1"/>
</dbReference>
<gene>
    <name evidence="2" type="ORF">ASZ90_018098</name>
</gene>
<protein>
    <submittedName>
        <fullName evidence="2">Zinc metallohydrolase, glyoxalase ii family</fullName>
    </submittedName>
</protein>
<dbReference type="EMBL" id="LNQE01001846">
    <property type="protein sequence ID" value="KUG04507.1"/>
    <property type="molecule type" value="Genomic_DNA"/>
</dbReference>
<organism evidence="2">
    <name type="scientific">hydrocarbon metagenome</name>
    <dbReference type="NCBI Taxonomy" id="938273"/>
    <lineage>
        <taxon>unclassified sequences</taxon>
        <taxon>metagenomes</taxon>
        <taxon>ecological metagenomes</taxon>
    </lineage>
</organism>